<comment type="caution">
    <text evidence="3">The sequence shown here is derived from an EMBL/GenBank/DDBJ whole genome shotgun (WGS) entry which is preliminary data.</text>
</comment>
<dbReference type="InterPro" id="IPR004244">
    <property type="entry name" value="Transposase_22"/>
</dbReference>
<evidence type="ECO:0000256" key="1">
    <source>
        <dbReference type="SAM" id="Coils"/>
    </source>
</evidence>
<name>A0AAW0PGP0_9GOBI</name>
<proteinExistence type="predicted"/>
<feature type="region of interest" description="Disordered" evidence="2">
    <location>
        <begin position="1"/>
        <end position="21"/>
    </location>
</feature>
<dbReference type="PANTHER" id="PTHR11505">
    <property type="entry name" value="L1 TRANSPOSABLE ELEMENT-RELATED"/>
    <property type="match status" value="1"/>
</dbReference>
<dbReference type="AlphaFoldDB" id="A0AAW0PGP0"/>
<evidence type="ECO:0000256" key="2">
    <source>
        <dbReference type="SAM" id="MobiDB-lite"/>
    </source>
</evidence>
<evidence type="ECO:0008006" key="5">
    <source>
        <dbReference type="Google" id="ProtNLM"/>
    </source>
</evidence>
<feature type="coiled-coil region" evidence="1">
    <location>
        <begin position="69"/>
        <end position="117"/>
    </location>
</feature>
<gene>
    <name evidence="3" type="ORF">WMY93_008266</name>
</gene>
<evidence type="ECO:0000313" key="3">
    <source>
        <dbReference type="EMBL" id="KAK7925956.1"/>
    </source>
</evidence>
<evidence type="ECO:0000313" key="4">
    <source>
        <dbReference type="Proteomes" id="UP001460270"/>
    </source>
</evidence>
<dbReference type="EMBL" id="JBBPFD010000005">
    <property type="protein sequence ID" value="KAK7925956.1"/>
    <property type="molecule type" value="Genomic_DNA"/>
</dbReference>
<accession>A0AAW0PGP0</accession>
<dbReference type="Proteomes" id="UP001460270">
    <property type="component" value="Unassembled WGS sequence"/>
</dbReference>
<keyword evidence="4" id="KW-1185">Reference proteome</keyword>
<protein>
    <recommendedName>
        <fullName evidence="5">L1 transposable element RRM domain-containing protein</fullName>
    </recommendedName>
</protein>
<organism evidence="3 4">
    <name type="scientific">Mugilogobius chulae</name>
    <name type="common">yellowstripe goby</name>
    <dbReference type="NCBI Taxonomy" id="88201"/>
    <lineage>
        <taxon>Eukaryota</taxon>
        <taxon>Metazoa</taxon>
        <taxon>Chordata</taxon>
        <taxon>Craniata</taxon>
        <taxon>Vertebrata</taxon>
        <taxon>Euteleostomi</taxon>
        <taxon>Actinopterygii</taxon>
        <taxon>Neopterygii</taxon>
        <taxon>Teleostei</taxon>
        <taxon>Neoteleostei</taxon>
        <taxon>Acanthomorphata</taxon>
        <taxon>Gobiaria</taxon>
        <taxon>Gobiiformes</taxon>
        <taxon>Gobioidei</taxon>
        <taxon>Gobiidae</taxon>
        <taxon>Gobionellinae</taxon>
        <taxon>Mugilogobius</taxon>
    </lineage>
</organism>
<reference evidence="4" key="1">
    <citation type="submission" date="2024-04" db="EMBL/GenBank/DDBJ databases">
        <title>Salinicola lusitanus LLJ914,a marine bacterium isolated from the Okinawa Trough.</title>
        <authorList>
            <person name="Li J."/>
        </authorList>
    </citation>
    <scope>NUCLEOTIDE SEQUENCE [LARGE SCALE GENOMIC DNA]</scope>
</reference>
<keyword evidence="1" id="KW-0175">Coiled coil</keyword>
<sequence length="263" mass="29861">MPPKAAKTLASIPEASKTTQANTQEASCKTIDTSTLQAFRDIVKEVIQEENDSLREEIKRAIAPINIVLDEYNEKLRSHENELGELDTRMVTMEANYKELSNRYEKLLRKTDDMENRTRRCNLRILGVPEGLEQGNPTKFVAGLLYEVLGGGPNGLEKPPVLDRAHRALGPLPPEGGRPRPFIVCAHYYQEKERIQRVAREKGRLEFRGKQLLIFLDYSADLARRRAAFSEVKATLRKQEGVRYGLLYPARLRVSVDGENKSV</sequence>
<dbReference type="Gene3D" id="3.30.70.1820">
    <property type="entry name" value="L1 transposable element, RRM domain"/>
    <property type="match status" value="1"/>
</dbReference>